<evidence type="ECO:0000256" key="1">
    <source>
        <dbReference type="SAM" id="MobiDB-lite"/>
    </source>
</evidence>
<dbReference type="AlphaFoldDB" id="A0AAV3YSV2"/>
<protein>
    <submittedName>
        <fullName evidence="2">Uncharacterized protein</fullName>
    </submittedName>
</protein>
<accession>A0AAV3YSV2</accession>
<feature type="region of interest" description="Disordered" evidence="1">
    <location>
        <begin position="21"/>
        <end position="74"/>
    </location>
</feature>
<comment type="caution">
    <text evidence="2">The sequence shown here is derived from an EMBL/GenBank/DDBJ whole genome shotgun (WGS) entry which is preliminary data.</text>
</comment>
<evidence type="ECO:0000313" key="3">
    <source>
        <dbReference type="Proteomes" id="UP000735302"/>
    </source>
</evidence>
<feature type="compositionally biased region" description="Polar residues" evidence="1">
    <location>
        <begin position="21"/>
        <end position="36"/>
    </location>
</feature>
<name>A0AAV3YSV2_9GAST</name>
<organism evidence="2 3">
    <name type="scientific">Plakobranchus ocellatus</name>
    <dbReference type="NCBI Taxonomy" id="259542"/>
    <lineage>
        <taxon>Eukaryota</taxon>
        <taxon>Metazoa</taxon>
        <taxon>Spiralia</taxon>
        <taxon>Lophotrochozoa</taxon>
        <taxon>Mollusca</taxon>
        <taxon>Gastropoda</taxon>
        <taxon>Heterobranchia</taxon>
        <taxon>Euthyneura</taxon>
        <taxon>Panpulmonata</taxon>
        <taxon>Sacoglossa</taxon>
        <taxon>Placobranchoidea</taxon>
        <taxon>Plakobranchidae</taxon>
        <taxon>Plakobranchus</taxon>
    </lineage>
</organism>
<keyword evidence="3" id="KW-1185">Reference proteome</keyword>
<reference evidence="2 3" key="1">
    <citation type="journal article" date="2021" name="Elife">
        <title>Chloroplast acquisition without the gene transfer in kleptoplastic sea slugs, Plakobranchus ocellatus.</title>
        <authorList>
            <person name="Maeda T."/>
            <person name="Takahashi S."/>
            <person name="Yoshida T."/>
            <person name="Shimamura S."/>
            <person name="Takaki Y."/>
            <person name="Nagai Y."/>
            <person name="Toyoda A."/>
            <person name="Suzuki Y."/>
            <person name="Arimoto A."/>
            <person name="Ishii H."/>
            <person name="Satoh N."/>
            <person name="Nishiyama T."/>
            <person name="Hasebe M."/>
            <person name="Maruyama T."/>
            <person name="Minagawa J."/>
            <person name="Obokata J."/>
            <person name="Shigenobu S."/>
        </authorList>
    </citation>
    <scope>NUCLEOTIDE SEQUENCE [LARGE SCALE GENOMIC DNA]</scope>
</reference>
<sequence length="74" mass="8024">MDYYLPLSAFTSPANMNAADVQSQRGLTFTSTTRTETPARGSLSEDSPAPNSGFDESVEITNIPPDRISYNALH</sequence>
<dbReference type="EMBL" id="BLXT01001415">
    <property type="protein sequence ID" value="GFN85480.1"/>
    <property type="molecule type" value="Genomic_DNA"/>
</dbReference>
<proteinExistence type="predicted"/>
<gene>
    <name evidence="2" type="ORF">PoB_001198600</name>
</gene>
<evidence type="ECO:0000313" key="2">
    <source>
        <dbReference type="EMBL" id="GFN85480.1"/>
    </source>
</evidence>
<dbReference type="Proteomes" id="UP000735302">
    <property type="component" value="Unassembled WGS sequence"/>
</dbReference>